<gene>
    <name evidence="3" type="ORF">OKIOD_LOCUS7211</name>
</gene>
<dbReference type="EMBL" id="OU015569">
    <property type="protein sequence ID" value="CAG5098422.1"/>
    <property type="molecule type" value="Genomic_DNA"/>
</dbReference>
<organism evidence="3 4">
    <name type="scientific">Oikopleura dioica</name>
    <name type="common">Tunicate</name>
    <dbReference type="NCBI Taxonomy" id="34765"/>
    <lineage>
        <taxon>Eukaryota</taxon>
        <taxon>Metazoa</taxon>
        <taxon>Chordata</taxon>
        <taxon>Tunicata</taxon>
        <taxon>Appendicularia</taxon>
        <taxon>Copelata</taxon>
        <taxon>Oikopleuridae</taxon>
        <taxon>Oikopleura</taxon>
    </lineage>
</organism>
<evidence type="ECO:0000313" key="4">
    <source>
        <dbReference type="Proteomes" id="UP001158576"/>
    </source>
</evidence>
<protein>
    <submittedName>
        <fullName evidence="3">Oidioi.mRNA.OKI2018_I69.XSR.g15653.t1.cds</fullName>
    </submittedName>
</protein>
<keyword evidence="2" id="KW-1133">Transmembrane helix</keyword>
<feature type="transmembrane region" description="Helical" evidence="2">
    <location>
        <begin position="63"/>
        <end position="87"/>
    </location>
</feature>
<keyword evidence="2" id="KW-0812">Transmembrane</keyword>
<keyword evidence="4" id="KW-1185">Reference proteome</keyword>
<dbReference type="Proteomes" id="UP001158576">
    <property type="component" value="Chromosome XSR"/>
</dbReference>
<sequence>MLFGLKALSEDVCELVERTDRDCNSYDELKDDEYLCEAFKTRTETDATLCTSKFGHVDNGMNFILLVGIVCLVVSVATCVVLAFCYFKHMYIIYDCRKAANSSSKSPLLKGTPINSPGHENRSYDATNNVYANNPELMKK</sequence>
<reference evidence="3 4" key="1">
    <citation type="submission" date="2021-04" db="EMBL/GenBank/DDBJ databases">
        <authorList>
            <person name="Bliznina A."/>
        </authorList>
    </citation>
    <scope>NUCLEOTIDE SEQUENCE [LARGE SCALE GENOMIC DNA]</scope>
</reference>
<name>A0ABN7SHJ6_OIKDI</name>
<feature type="region of interest" description="Disordered" evidence="1">
    <location>
        <begin position="101"/>
        <end position="127"/>
    </location>
</feature>
<evidence type="ECO:0000313" key="3">
    <source>
        <dbReference type="EMBL" id="CAG5098422.1"/>
    </source>
</evidence>
<evidence type="ECO:0000256" key="1">
    <source>
        <dbReference type="SAM" id="MobiDB-lite"/>
    </source>
</evidence>
<evidence type="ECO:0000256" key="2">
    <source>
        <dbReference type="SAM" id="Phobius"/>
    </source>
</evidence>
<accession>A0ABN7SHJ6</accession>
<keyword evidence="2" id="KW-0472">Membrane</keyword>
<proteinExistence type="predicted"/>